<comment type="caution">
    <text evidence="2">The sequence shown here is derived from an EMBL/GenBank/DDBJ whole genome shotgun (WGS) entry which is preliminary data.</text>
</comment>
<reference evidence="2 3" key="1">
    <citation type="journal article" date="2021" name="BMC Genomics">
        <title>Datura genome reveals duplications of psychoactive alkaloid biosynthetic genes and high mutation rate following tissue culture.</title>
        <authorList>
            <person name="Rajewski A."/>
            <person name="Carter-House D."/>
            <person name="Stajich J."/>
            <person name="Litt A."/>
        </authorList>
    </citation>
    <scope>NUCLEOTIDE SEQUENCE [LARGE SCALE GENOMIC DNA]</scope>
    <source>
        <strain evidence="2">AR-01</strain>
    </source>
</reference>
<feature type="region of interest" description="Disordered" evidence="1">
    <location>
        <begin position="69"/>
        <end position="91"/>
    </location>
</feature>
<accession>A0ABS8RLQ3</accession>
<dbReference type="EMBL" id="JACEIK010000039">
    <property type="protein sequence ID" value="MCD7447524.1"/>
    <property type="molecule type" value="Genomic_DNA"/>
</dbReference>
<sequence>MLPEGGVHWEVRESGGVFDIGKLSRPDCEMLYKQSISTVLMKAGSDGSNIDSKEFEKEEDHICQIVLQEKDEKTESSESGPTSPHVDPVKGKLVECLRG</sequence>
<protein>
    <submittedName>
        <fullName evidence="2">Uncharacterized protein</fullName>
    </submittedName>
</protein>
<evidence type="ECO:0000313" key="3">
    <source>
        <dbReference type="Proteomes" id="UP000823775"/>
    </source>
</evidence>
<name>A0ABS8RLQ3_DATST</name>
<proteinExistence type="predicted"/>
<evidence type="ECO:0000256" key="1">
    <source>
        <dbReference type="SAM" id="MobiDB-lite"/>
    </source>
</evidence>
<dbReference type="Proteomes" id="UP000823775">
    <property type="component" value="Unassembled WGS sequence"/>
</dbReference>
<evidence type="ECO:0000313" key="2">
    <source>
        <dbReference type="EMBL" id="MCD7447524.1"/>
    </source>
</evidence>
<keyword evidence="3" id="KW-1185">Reference proteome</keyword>
<organism evidence="2 3">
    <name type="scientific">Datura stramonium</name>
    <name type="common">Jimsonweed</name>
    <name type="synonym">Common thornapple</name>
    <dbReference type="NCBI Taxonomy" id="4076"/>
    <lineage>
        <taxon>Eukaryota</taxon>
        <taxon>Viridiplantae</taxon>
        <taxon>Streptophyta</taxon>
        <taxon>Embryophyta</taxon>
        <taxon>Tracheophyta</taxon>
        <taxon>Spermatophyta</taxon>
        <taxon>Magnoliopsida</taxon>
        <taxon>eudicotyledons</taxon>
        <taxon>Gunneridae</taxon>
        <taxon>Pentapetalae</taxon>
        <taxon>asterids</taxon>
        <taxon>lamiids</taxon>
        <taxon>Solanales</taxon>
        <taxon>Solanaceae</taxon>
        <taxon>Solanoideae</taxon>
        <taxon>Datureae</taxon>
        <taxon>Datura</taxon>
    </lineage>
</organism>
<gene>
    <name evidence="2" type="ORF">HAX54_031020</name>
</gene>